<dbReference type="PANTHER" id="PTHR12428">
    <property type="entry name" value="OXA1"/>
    <property type="match status" value="1"/>
</dbReference>
<comment type="subcellular location">
    <subcellularLocation>
        <location evidence="1 5">Membrane</location>
        <topology evidence="1 5">Multi-pass membrane protein</topology>
    </subcellularLocation>
</comment>
<evidence type="ECO:0000256" key="2">
    <source>
        <dbReference type="ARBA" id="ARBA00022692"/>
    </source>
</evidence>
<keyword evidence="2 5" id="KW-0812">Transmembrane</keyword>
<dbReference type="STRING" id="392015.SAMN05421543_10131"/>
<dbReference type="InterPro" id="IPR001708">
    <property type="entry name" value="YidC/ALB3/OXA1/COX18"/>
</dbReference>
<dbReference type="RefSeq" id="WP_074948431.1">
    <property type="nucleotide sequence ID" value="NZ_FPBV01000001.1"/>
</dbReference>
<evidence type="ECO:0000259" key="7">
    <source>
        <dbReference type="Pfam" id="PF02096"/>
    </source>
</evidence>
<dbReference type="EMBL" id="FPBV01000001">
    <property type="protein sequence ID" value="SFU30468.1"/>
    <property type="molecule type" value="Genomic_DNA"/>
</dbReference>
<evidence type="ECO:0000256" key="3">
    <source>
        <dbReference type="ARBA" id="ARBA00022989"/>
    </source>
</evidence>
<keyword evidence="3 6" id="KW-1133">Transmembrane helix</keyword>
<evidence type="ECO:0000256" key="1">
    <source>
        <dbReference type="ARBA" id="ARBA00004141"/>
    </source>
</evidence>
<dbReference type="eggNOG" id="COG0706">
    <property type="taxonomic scope" value="Bacteria"/>
</dbReference>
<feature type="transmembrane region" description="Helical" evidence="6">
    <location>
        <begin position="12"/>
        <end position="38"/>
    </location>
</feature>
<feature type="domain" description="Membrane insertase YidC/Oxa/ALB C-terminal" evidence="7">
    <location>
        <begin position="24"/>
        <end position="201"/>
    </location>
</feature>
<dbReference type="PROSITE" id="PS00778">
    <property type="entry name" value="HIS_ACID_PHOSPHAT_2"/>
    <property type="match status" value="1"/>
</dbReference>
<reference evidence="9" key="1">
    <citation type="submission" date="2016-10" db="EMBL/GenBank/DDBJ databases">
        <authorList>
            <person name="Varghese N."/>
        </authorList>
    </citation>
    <scope>NUCLEOTIDE SEQUENCE [LARGE SCALE GENOMIC DNA]</scope>
    <source>
        <strain evidence="9">DSM 17980</strain>
    </source>
</reference>
<dbReference type="PRINTS" id="PR00701">
    <property type="entry name" value="60KDINNERMP"/>
</dbReference>
<dbReference type="GO" id="GO:0051205">
    <property type="term" value="P:protein insertion into membrane"/>
    <property type="evidence" value="ECO:0007669"/>
    <property type="project" value="TreeGrafter"/>
</dbReference>
<keyword evidence="4 6" id="KW-0472">Membrane</keyword>
<dbReference type="Pfam" id="PF02096">
    <property type="entry name" value="60KD_IMP"/>
    <property type="match status" value="1"/>
</dbReference>
<organism evidence="8 9">
    <name type="scientific">Alicyclobacillus macrosporangiidus</name>
    <dbReference type="NCBI Taxonomy" id="392015"/>
    <lineage>
        <taxon>Bacteria</taxon>
        <taxon>Bacillati</taxon>
        <taxon>Bacillota</taxon>
        <taxon>Bacilli</taxon>
        <taxon>Bacillales</taxon>
        <taxon>Alicyclobacillaceae</taxon>
        <taxon>Alicyclobacillus</taxon>
    </lineage>
</organism>
<evidence type="ECO:0000313" key="8">
    <source>
        <dbReference type="EMBL" id="SFU30468.1"/>
    </source>
</evidence>
<sequence length="212" mass="23047">MYAHVEQSLLTLLQILAGWTHDTGLAIVLFTLGVRLLLTPLSVRIAKNTLAQLAASRVLEGMKATWKGSPAEWLKVQRKVLDDHGVKPLSSTLLVFAQSPVFIVLYRLFRYLNHPVTSVLVPWVPALTLGDPLHLVPLAAAVLMALASLVTYGSITVQPPQSLGAAVTGAITLVILWSAPVAVALYYVTSGLWSAVERWLFGRILIRKPALD</sequence>
<dbReference type="InterPro" id="IPR028055">
    <property type="entry name" value="YidC/Oxa/ALB_C"/>
</dbReference>
<comment type="similarity">
    <text evidence="5">Belongs to the OXA1/ALB3/YidC family.</text>
</comment>
<dbReference type="AlphaFoldDB" id="A0A1I7F2P9"/>
<evidence type="ECO:0000256" key="5">
    <source>
        <dbReference type="RuleBase" id="RU003945"/>
    </source>
</evidence>
<dbReference type="InterPro" id="IPR033379">
    <property type="entry name" value="Acid_Pase_AS"/>
</dbReference>
<dbReference type="Proteomes" id="UP000183508">
    <property type="component" value="Unassembled WGS sequence"/>
</dbReference>
<keyword evidence="9" id="KW-1185">Reference proteome</keyword>
<dbReference type="GO" id="GO:0005886">
    <property type="term" value="C:plasma membrane"/>
    <property type="evidence" value="ECO:0007669"/>
    <property type="project" value="TreeGrafter"/>
</dbReference>
<feature type="transmembrane region" description="Helical" evidence="6">
    <location>
        <begin position="164"/>
        <end position="188"/>
    </location>
</feature>
<evidence type="ECO:0000256" key="6">
    <source>
        <dbReference type="SAM" id="Phobius"/>
    </source>
</evidence>
<dbReference type="PANTHER" id="PTHR12428:SF65">
    <property type="entry name" value="CYTOCHROME C OXIDASE ASSEMBLY PROTEIN COX18, MITOCHONDRIAL"/>
    <property type="match status" value="1"/>
</dbReference>
<proteinExistence type="inferred from homology"/>
<evidence type="ECO:0000256" key="4">
    <source>
        <dbReference type="ARBA" id="ARBA00023136"/>
    </source>
</evidence>
<dbReference type="GO" id="GO:0032977">
    <property type="term" value="F:membrane insertase activity"/>
    <property type="evidence" value="ECO:0007669"/>
    <property type="project" value="InterPro"/>
</dbReference>
<protein>
    <submittedName>
        <fullName evidence="8">YidC/Oxa1 family membrane protein insertase</fullName>
    </submittedName>
</protein>
<name>A0A1I7F2P9_9BACL</name>
<feature type="transmembrane region" description="Helical" evidence="6">
    <location>
        <begin position="132"/>
        <end position="152"/>
    </location>
</feature>
<gene>
    <name evidence="8" type="ORF">SAMN05421543_10131</name>
</gene>
<accession>A0A1I7F2P9</accession>
<feature type="transmembrane region" description="Helical" evidence="6">
    <location>
        <begin position="93"/>
        <end position="112"/>
    </location>
</feature>
<evidence type="ECO:0000313" key="9">
    <source>
        <dbReference type="Proteomes" id="UP000183508"/>
    </source>
</evidence>